<dbReference type="PROSITE" id="PS51186">
    <property type="entry name" value="GNAT"/>
    <property type="match status" value="1"/>
</dbReference>
<dbReference type="Proteomes" id="UP000632454">
    <property type="component" value="Unassembled WGS sequence"/>
</dbReference>
<reference evidence="3" key="1">
    <citation type="journal article" date="2019" name="Int. J. Syst. Evol. Microbiol.">
        <title>The Global Catalogue of Microorganisms (GCM) 10K type strain sequencing project: providing services to taxonomists for standard genome sequencing and annotation.</title>
        <authorList>
            <consortium name="The Broad Institute Genomics Platform"/>
            <consortium name="The Broad Institute Genome Sequencing Center for Infectious Disease"/>
            <person name="Wu L."/>
            <person name="Ma J."/>
        </authorList>
    </citation>
    <scope>NUCLEOTIDE SEQUENCE [LARGE SCALE GENOMIC DNA]</scope>
    <source>
        <strain evidence="3">CCM 7855</strain>
    </source>
</reference>
<organism evidence="2 3">
    <name type="scientific">Williamsia phyllosphaerae</name>
    <dbReference type="NCBI Taxonomy" id="885042"/>
    <lineage>
        <taxon>Bacteria</taxon>
        <taxon>Bacillati</taxon>
        <taxon>Actinomycetota</taxon>
        <taxon>Actinomycetes</taxon>
        <taxon>Mycobacteriales</taxon>
        <taxon>Nocardiaceae</taxon>
        <taxon>Williamsia</taxon>
    </lineage>
</organism>
<accession>A0ABQ1UBW0</accession>
<dbReference type="Pfam" id="PF13508">
    <property type="entry name" value="Acetyltransf_7"/>
    <property type="match status" value="1"/>
</dbReference>
<proteinExistence type="predicted"/>
<comment type="caution">
    <text evidence="2">The sequence shown here is derived from an EMBL/GenBank/DDBJ whole genome shotgun (WGS) entry which is preliminary data.</text>
</comment>
<dbReference type="Gene3D" id="3.40.630.30">
    <property type="match status" value="1"/>
</dbReference>
<evidence type="ECO:0000313" key="3">
    <source>
        <dbReference type="Proteomes" id="UP000632454"/>
    </source>
</evidence>
<gene>
    <name evidence="2" type="ORF">GCM10007298_06610</name>
</gene>
<keyword evidence="3" id="KW-1185">Reference proteome</keyword>
<evidence type="ECO:0000313" key="2">
    <source>
        <dbReference type="EMBL" id="GGF13301.1"/>
    </source>
</evidence>
<dbReference type="InterPro" id="IPR016181">
    <property type="entry name" value="Acyl_CoA_acyltransferase"/>
</dbReference>
<evidence type="ECO:0000259" key="1">
    <source>
        <dbReference type="PROSITE" id="PS51186"/>
    </source>
</evidence>
<dbReference type="InterPro" id="IPR000182">
    <property type="entry name" value="GNAT_dom"/>
</dbReference>
<dbReference type="SUPFAM" id="SSF55729">
    <property type="entry name" value="Acyl-CoA N-acyltransferases (Nat)"/>
    <property type="match status" value="1"/>
</dbReference>
<protein>
    <submittedName>
        <fullName evidence="2">N-acetyltransferase</fullName>
    </submittedName>
</protein>
<name>A0ABQ1UBW0_9NOCA</name>
<dbReference type="CDD" id="cd04301">
    <property type="entry name" value="NAT_SF"/>
    <property type="match status" value="1"/>
</dbReference>
<feature type="domain" description="N-acetyltransferase" evidence="1">
    <location>
        <begin position="8"/>
        <end position="154"/>
    </location>
</feature>
<sequence>MDTVGAMSDYRLVPHLPELSDYRRLRAESGLTPVSEEQGAPALANAWAGAHIVHEPGGEVVAMGRVIGDGGWYFHIVDMATLPDHQRRGLGDRVLTWLVDTIVAAAPEGPYITLMADPTGRRLYEKHGFGTTASTGMVLLSARGVSGSGADRPS</sequence>
<dbReference type="EMBL" id="BMCS01000001">
    <property type="protein sequence ID" value="GGF13301.1"/>
    <property type="molecule type" value="Genomic_DNA"/>
</dbReference>